<proteinExistence type="predicted"/>
<dbReference type="EMBL" id="KF017002">
    <property type="protein sequence ID" value="AGT12070.1"/>
    <property type="molecule type" value="Genomic_DNA"/>
</dbReference>
<dbReference type="KEGG" id="vg:16546109"/>
<dbReference type="GeneID" id="16546109"/>
<gene>
    <name evidence="1" type="primary">99</name>
    <name evidence="1" type="ORF">PBI_CATDAWG_99</name>
</gene>
<sequence>MQDRGLRVRGNEVVKQNTFVQVENLRAADIGKTIRLRVWDAAKGVETVVTAELMLVIAFKDRVRLGYGANDPQEIVLPYGSVIHVEPVDGDYSQVEALPQVEAVEA</sequence>
<evidence type="ECO:0000313" key="2">
    <source>
        <dbReference type="Proteomes" id="UP000015578"/>
    </source>
</evidence>
<organism evidence="1 2">
    <name type="scientific">Mycobacterium phage Catdawg</name>
    <dbReference type="NCBI Taxonomy" id="1340819"/>
    <lineage>
        <taxon>Viruses</taxon>
        <taxon>Duplodnaviria</taxon>
        <taxon>Heunggongvirae</taxon>
        <taxon>Uroviricota</taxon>
        <taxon>Caudoviricetes</taxon>
        <taxon>Corndogvirus</taxon>
        <taxon>Corndogvirus catdawg</taxon>
    </lineage>
</organism>
<accession>S5Y980</accession>
<protein>
    <submittedName>
        <fullName evidence="1">Uncharacterized protein</fullName>
    </submittedName>
</protein>
<keyword evidence="2" id="KW-1185">Reference proteome</keyword>
<dbReference type="RefSeq" id="YP_008409268.1">
    <property type="nucleotide sequence ID" value="NC_022057.1"/>
</dbReference>
<reference evidence="1 2" key="1">
    <citation type="submission" date="2013-05" db="EMBL/GenBank/DDBJ databases">
        <authorList>
            <person name="Farina J."/>
            <person name="Richards K."/>
            <person name="Hiller J."/>
            <person name="Gannon D."/>
            <person name="Reifsnyder R."/>
            <person name="Vogel A."/>
            <person name="Ganski A."/>
            <person name="Massaley M."/>
            <person name="Carzo S."/>
            <person name="Brower C."/>
            <person name="Semler R."/>
            <person name="Smith V."/>
            <person name="Friel S."/>
            <person name="Flynn L."/>
            <person name="Moran D.J."/>
            <person name="Wodarski D.M."/>
            <person name="Harrison M.A."/>
            <person name="Dunbar D.A."/>
            <person name="Wang X."/>
            <person name="Crowell R."/>
            <person name="Bostrom M.A."/>
            <person name="Burke M."/>
            <person name="Wright G.M."/>
            <person name="Gregory S.G."/>
            <person name="Colman S.D."/>
            <person name="Bradley K.W."/>
            <person name="Khaja R."/>
            <person name="Lewis M.F."/>
            <person name="Barker L.P."/>
            <person name="Asai D.J."/>
            <person name="Bowman C.A."/>
            <person name="Russell D.A."/>
            <person name="Pope W.H."/>
            <person name="Jacobs-Sera D."/>
            <person name="Hendrix R.W."/>
            <person name="Hatfull G.F."/>
        </authorList>
    </citation>
    <scope>NUCLEOTIDE SEQUENCE [LARGE SCALE GENOMIC DNA]</scope>
</reference>
<name>S5Y980_9CAUD</name>
<evidence type="ECO:0000313" key="1">
    <source>
        <dbReference type="EMBL" id="AGT12070.1"/>
    </source>
</evidence>
<dbReference type="Proteomes" id="UP000015578">
    <property type="component" value="Segment"/>
</dbReference>